<organism evidence="2 3">
    <name type="scientific">Asticcacaulis excentricus</name>
    <dbReference type="NCBI Taxonomy" id="78587"/>
    <lineage>
        <taxon>Bacteria</taxon>
        <taxon>Pseudomonadati</taxon>
        <taxon>Pseudomonadota</taxon>
        <taxon>Alphaproteobacteria</taxon>
        <taxon>Caulobacterales</taxon>
        <taxon>Caulobacteraceae</taxon>
        <taxon>Asticcacaulis</taxon>
    </lineage>
</organism>
<name>A0A3G9G6Q2_9CAUL</name>
<keyword evidence="2" id="KW-0378">Hydrolase</keyword>
<dbReference type="InterPro" id="IPR029058">
    <property type="entry name" value="AB_hydrolase_fold"/>
</dbReference>
<sequence length="296" mass="31812">MSAGLTYDDVTYYSGADSLGSGRLSLYARDYNPTAEHVVICLHGLTRNSADFEPLMAHLPADHRFIIPDQRGRGRSDYDSEPAHYALGVYVQDMLALMAHLGVERATFIGTSMGGLISMLLAATAPQSVRGIVLNDIGPKLSPEGLERIRGYVGKGKPVATWADAAENTRLINAEAFPGFGPDDWLAFARRTHVEVAGRPVPAYDPAIAAGMAPGSQAVAPPELWDLWAGLKDIPVLALRGALSDLLSAETLQRMGDTHPQTRTVTVPDRGHAPLLDEPVALSAIQAFLREQALRP</sequence>
<dbReference type="PANTHER" id="PTHR43194:SF2">
    <property type="entry name" value="PEROXISOMAL MEMBRANE PROTEIN LPX1"/>
    <property type="match status" value="1"/>
</dbReference>
<accession>A0A3G9G6Q2</accession>
<dbReference type="InterPro" id="IPR000073">
    <property type="entry name" value="AB_hydrolase_1"/>
</dbReference>
<reference evidence="3" key="2">
    <citation type="journal article" date="2017" name="Plant Physiol. Biochem.">
        <title>Differential oxidative and antioxidative response of duckweed Lemna minor toward plant growth promoting/inhibiting bacteria.</title>
        <authorList>
            <person name="Ishizawa H."/>
            <person name="Kuroda M."/>
            <person name="Morikawa M."/>
            <person name="Ike M."/>
        </authorList>
    </citation>
    <scope>NUCLEOTIDE SEQUENCE [LARGE SCALE GENOMIC DNA]</scope>
    <source>
        <strain evidence="3">M6</strain>
    </source>
</reference>
<dbReference type="EMBL" id="AP018828">
    <property type="protein sequence ID" value="BBF81625.1"/>
    <property type="molecule type" value="Genomic_DNA"/>
</dbReference>
<evidence type="ECO:0000259" key="1">
    <source>
        <dbReference type="Pfam" id="PF00561"/>
    </source>
</evidence>
<feature type="domain" description="AB hydrolase-1" evidence="1">
    <location>
        <begin position="38"/>
        <end position="279"/>
    </location>
</feature>
<dbReference type="PANTHER" id="PTHR43194">
    <property type="entry name" value="HYDROLASE ALPHA/BETA FOLD FAMILY"/>
    <property type="match status" value="1"/>
</dbReference>
<evidence type="ECO:0000313" key="3">
    <source>
        <dbReference type="Proteomes" id="UP000278756"/>
    </source>
</evidence>
<proteinExistence type="predicted"/>
<dbReference type="PRINTS" id="PR00111">
    <property type="entry name" value="ABHYDROLASE"/>
</dbReference>
<dbReference type="Proteomes" id="UP000278756">
    <property type="component" value="Chromosome 2"/>
</dbReference>
<dbReference type="GO" id="GO:0016787">
    <property type="term" value="F:hydrolase activity"/>
    <property type="evidence" value="ECO:0007669"/>
    <property type="project" value="UniProtKB-KW"/>
</dbReference>
<dbReference type="OrthoDB" id="9791366at2"/>
<dbReference type="RefSeq" id="WP_126423093.1">
    <property type="nucleotide sequence ID" value="NZ_AP018828.1"/>
</dbReference>
<dbReference type="InterPro" id="IPR050228">
    <property type="entry name" value="Carboxylesterase_BioH"/>
</dbReference>
<reference evidence="3" key="1">
    <citation type="journal article" date="2017" name="Biotechnol. Biofuels">
        <title>Evaluation of environmental bacterial communities as a factor affecting the growth of duckweed Lemna minor.</title>
        <authorList>
            <person name="Ishizawa H."/>
            <person name="Kuroda M."/>
            <person name="Morikawa M."/>
            <person name="Ike M."/>
        </authorList>
    </citation>
    <scope>NUCLEOTIDE SEQUENCE [LARGE SCALE GENOMIC DNA]</scope>
    <source>
        <strain evidence="3">M6</strain>
    </source>
</reference>
<dbReference type="SUPFAM" id="SSF53474">
    <property type="entry name" value="alpha/beta-Hydrolases"/>
    <property type="match status" value="1"/>
</dbReference>
<dbReference type="Pfam" id="PF00561">
    <property type="entry name" value="Abhydrolase_1"/>
    <property type="match status" value="1"/>
</dbReference>
<gene>
    <name evidence="2" type="ORF">EM6_2227</name>
</gene>
<protein>
    <submittedName>
        <fullName evidence="2">Probable hydrolase</fullName>
    </submittedName>
</protein>
<dbReference type="AlphaFoldDB" id="A0A3G9G6Q2"/>
<dbReference type="Gene3D" id="3.40.50.1820">
    <property type="entry name" value="alpha/beta hydrolase"/>
    <property type="match status" value="1"/>
</dbReference>
<evidence type="ECO:0000313" key="2">
    <source>
        <dbReference type="EMBL" id="BBF81625.1"/>
    </source>
</evidence>